<dbReference type="InterPro" id="IPR026444">
    <property type="entry name" value="Secre_tail"/>
</dbReference>
<accession>A0A316AGA5</accession>
<dbReference type="Pfam" id="PF18962">
    <property type="entry name" value="Por_Secre_tail"/>
    <property type="match status" value="1"/>
</dbReference>
<evidence type="ECO:0000313" key="3">
    <source>
        <dbReference type="Proteomes" id="UP000245880"/>
    </source>
</evidence>
<dbReference type="Proteomes" id="UP000245880">
    <property type="component" value="Unassembled WGS sequence"/>
</dbReference>
<comment type="caution">
    <text evidence="2">The sequence shown here is derived from an EMBL/GenBank/DDBJ whole genome shotgun (WGS) entry which is preliminary data.</text>
</comment>
<dbReference type="EMBL" id="QGDT01000010">
    <property type="protein sequence ID" value="PWJ56733.1"/>
    <property type="molecule type" value="Genomic_DNA"/>
</dbReference>
<feature type="domain" description="Secretion system C-terminal sorting" evidence="1">
    <location>
        <begin position="290"/>
        <end position="365"/>
    </location>
</feature>
<dbReference type="RefSeq" id="WP_109676091.1">
    <property type="nucleotide sequence ID" value="NZ_QGDT01000010.1"/>
</dbReference>
<keyword evidence="3" id="KW-1185">Reference proteome</keyword>
<evidence type="ECO:0000259" key="1">
    <source>
        <dbReference type="Pfam" id="PF18962"/>
    </source>
</evidence>
<name>A0A316AGA5_9BACT</name>
<evidence type="ECO:0000313" key="2">
    <source>
        <dbReference type="EMBL" id="PWJ56733.1"/>
    </source>
</evidence>
<protein>
    <submittedName>
        <fullName evidence="2">Putative secreted protein (Por secretion system target)</fullName>
    </submittedName>
</protein>
<organism evidence="2 3">
    <name type="scientific">Dyadobacter jejuensis</name>
    <dbReference type="NCBI Taxonomy" id="1082580"/>
    <lineage>
        <taxon>Bacteria</taxon>
        <taxon>Pseudomonadati</taxon>
        <taxon>Bacteroidota</taxon>
        <taxon>Cytophagia</taxon>
        <taxon>Cytophagales</taxon>
        <taxon>Spirosomataceae</taxon>
        <taxon>Dyadobacter</taxon>
    </lineage>
</organism>
<sequence length="366" mass="40138">MKTIYTLLFSLLIIALPLRASHILGGEIQAIQLNNQNYKIVVKLAMDQINGASAINAENSVLVCFGDGQTGTLLATNSYTATDDAGVIFKTFEGEHEYTSPGNYQISVQRENRVDGILNLPEGDQNTLFLWTILNTQMANSTPQFPDLKTTAGLRQNFKQALAPIATEADSLSYRIVKISKASPGTCGVRMINHSYSYPNDVSKEGLFYIDRSNQLVWTAPTMEGRYLYAIVAKEWREGVVISETYREATLTVVDGPGEVVDIPPYQPVDANLVVAGDSNPEVEIDVLAYPNPSDDHIRVVVTSRDKLNIKIQVLNTSGQAVKQYSTSSPAFSIEKDFSLKAYGPGLYLINVSTSLGSQTKKIVIK</sequence>
<gene>
    <name evidence="2" type="ORF">CLV98_11044</name>
</gene>
<dbReference type="NCBIfam" id="TIGR04183">
    <property type="entry name" value="Por_Secre_tail"/>
    <property type="match status" value="1"/>
</dbReference>
<dbReference type="AlphaFoldDB" id="A0A316AGA5"/>
<proteinExistence type="predicted"/>
<reference evidence="2 3" key="1">
    <citation type="submission" date="2018-03" db="EMBL/GenBank/DDBJ databases">
        <title>Genomic Encyclopedia of Archaeal and Bacterial Type Strains, Phase II (KMG-II): from individual species to whole genera.</title>
        <authorList>
            <person name="Goeker M."/>
        </authorList>
    </citation>
    <scope>NUCLEOTIDE SEQUENCE [LARGE SCALE GENOMIC DNA]</scope>
    <source>
        <strain evidence="2 3">DSM 100346</strain>
    </source>
</reference>
<dbReference type="OrthoDB" id="1123245at2"/>